<feature type="compositionally biased region" description="Low complexity" evidence="1">
    <location>
        <begin position="138"/>
        <end position="148"/>
    </location>
</feature>
<organism evidence="2 3">
    <name type="scientific">Polyrhizophydium stewartii</name>
    <dbReference type="NCBI Taxonomy" id="2732419"/>
    <lineage>
        <taxon>Eukaryota</taxon>
        <taxon>Fungi</taxon>
        <taxon>Fungi incertae sedis</taxon>
        <taxon>Chytridiomycota</taxon>
        <taxon>Chytridiomycota incertae sedis</taxon>
        <taxon>Chytridiomycetes</taxon>
        <taxon>Rhizophydiales</taxon>
        <taxon>Rhizophydiales incertae sedis</taxon>
        <taxon>Polyrhizophydium</taxon>
    </lineage>
</organism>
<comment type="caution">
    <text evidence="2">The sequence shown here is derived from an EMBL/GenBank/DDBJ whole genome shotgun (WGS) entry which is preliminary data.</text>
</comment>
<dbReference type="Pfam" id="PF04882">
    <property type="entry name" value="Peroxin-3"/>
    <property type="match status" value="1"/>
</dbReference>
<proteinExistence type="predicted"/>
<dbReference type="EMBL" id="JADGIZ020000090">
    <property type="protein sequence ID" value="KAL2911712.1"/>
    <property type="molecule type" value="Genomic_DNA"/>
</dbReference>
<feature type="region of interest" description="Disordered" evidence="1">
    <location>
        <begin position="115"/>
        <end position="149"/>
    </location>
</feature>
<reference evidence="2 3" key="1">
    <citation type="submission" date="2023-09" db="EMBL/GenBank/DDBJ databases">
        <title>Pangenome analysis of Batrachochytrium dendrobatidis and related Chytrids.</title>
        <authorList>
            <person name="Yacoub M.N."/>
            <person name="Stajich J.E."/>
            <person name="James T.Y."/>
        </authorList>
    </citation>
    <scope>NUCLEOTIDE SEQUENCE [LARGE SCALE GENOMIC DNA]</scope>
    <source>
        <strain evidence="2 3">JEL0888</strain>
    </source>
</reference>
<feature type="compositionally biased region" description="Basic and acidic residues" evidence="1">
    <location>
        <begin position="43"/>
        <end position="61"/>
    </location>
</feature>
<protein>
    <submittedName>
        <fullName evidence="2">Peroxin</fullName>
    </submittedName>
</protein>
<keyword evidence="3" id="KW-1185">Reference proteome</keyword>
<dbReference type="PANTHER" id="PTHR28080:SF1">
    <property type="entry name" value="PEROXISOMAL BIOGENESIS FACTOR 3"/>
    <property type="match status" value="1"/>
</dbReference>
<evidence type="ECO:0000313" key="2">
    <source>
        <dbReference type="EMBL" id="KAL2911712.1"/>
    </source>
</evidence>
<sequence>MTIFSSVSGFVSRNKTRFAWVGGIAASGVLLYKYAQAKWEESNARHDREQTAKSKQADCDPPHASSIRRRFENNMQDCPFVVASLLPTLGEHIFTHLDVELITAKLQQSRATGAKQVSFDGASKPEAAGTDGASHEGAPQPAAAAEQPQKTKLELWEEIKLLSFTRTIASIYLINLLAIFTTVQLNILGRYFYLDSVVAFSNGDAAGDGEQDSATGLLGAAGVPGEQKMFGHVERRHVSVETEQKYLTFSWYLLNVGWEQCVVRVRSSVEKVVSSISLKESTGFNELSSIIADIRKEFERDSDKRELMHRMDTYLLPAEGDEGSVLKEGGITIEDGGSKVPYVLDPDLKRLLDDTRDFLEGPDFEFVLKACLDESFDLLLSQFRPSFFTNDAVGPRTRSGRLSHEASQAAAAATGAQPSVLDQALAQDAEAESVAQSKMMPLATVLPIVSRTVHHIVNGVPNLFLDVITSNPKLQALSVLVYTGWDPAPLG</sequence>
<name>A0ABR4MWP5_9FUNG</name>
<dbReference type="PANTHER" id="PTHR28080">
    <property type="entry name" value="PEROXISOMAL BIOGENESIS FACTOR 3"/>
    <property type="match status" value="1"/>
</dbReference>
<feature type="region of interest" description="Disordered" evidence="1">
    <location>
        <begin position="43"/>
        <end position="65"/>
    </location>
</feature>
<gene>
    <name evidence="2" type="primary">PEX3</name>
    <name evidence="2" type="ORF">HK105_208813</name>
</gene>
<evidence type="ECO:0000256" key="1">
    <source>
        <dbReference type="SAM" id="MobiDB-lite"/>
    </source>
</evidence>
<dbReference type="Proteomes" id="UP001527925">
    <property type="component" value="Unassembled WGS sequence"/>
</dbReference>
<dbReference type="InterPro" id="IPR006966">
    <property type="entry name" value="Peroxin-3"/>
</dbReference>
<accession>A0ABR4MWP5</accession>
<evidence type="ECO:0000313" key="3">
    <source>
        <dbReference type="Proteomes" id="UP001527925"/>
    </source>
</evidence>